<proteinExistence type="predicted"/>
<keyword evidence="2" id="KW-1185">Reference proteome</keyword>
<gene>
    <name evidence="1" type="ORF">HYDPIDRAFT_98907</name>
</gene>
<dbReference type="EMBL" id="KN839873">
    <property type="protein sequence ID" value="KIJ60402.1"/>
    <property type="molecule type" value="Genomic_DNA"/>
</dbReference>
<dbReference type="HOGENOM" id="CLU_175850_2_1_1"/>
<reference evidence="1 2" key="1">
    <citation type="submission" date="2014-04" db="EMBL/GenBank/DDBJ databases">
        <title>Evolutionary Origins and Diversification of the Mycorrhizal Mutualists.</title>
        <authorList>
            <consortium name="DOE Joint Genome Institute"/>
            <consortium name="Mycorrhizal Genomics Consortium"/>
            <person name="Kohler A."/>
            <person name="Kuo A."/>
            <person name="Nagy L.G."/>
            <person name="Floudas D."/>
            <person name="Copeland A."/>
            <person name="Barry K.W."/>
            <person name="Cichocki N."/>
            <person name="Veneault-Fourrey C."/>
            <person name="LaButti K."/>
            <person name="Lindquist E.A."/>
            <person name="Lipzen A."/>
            <person name="Lundell T."/>
            <person name="Morin E."/>
            <person name="Murat C."/>
            <person name="Riley R."/>
            <person name="Ohm R."/>
            <person name="Sun H."/>
            <person name="Tunlid A."/>
            <person name="Henrissat B."/>
            <person name="Grigoriev I.V."/>
            <person name="Hibbett D.S."/>
            <person name="Martin F."/>
        </authorList>
    </citation>
    <scope>NUCLEOTIDE SEQUENCE [LARGE SCALE GENOMIC DNA]</scope>
    <source>
        <strain evidence="1 2">MD-312</strain>
    </source>
</reference>
<sequence>MALTEAVIPVNACFAVKCDKCGKTTWRGCGAHVDSVMRDVKEEDKCVCPR</sequence>
<dbReference type="OrthoDB" id="88410at2759"/>
<organism evidence="1 2">
    <name type="scientific">Hydnomerulius pinastri MD-312</name>
    <dbReference type="NCBI Taxonomy" id="994086"/>
    <lineage>
        <taxon>Eukaryota</taxon>
        <taxon>Fungi</taxon>
        <taxon>Dikarya</taxon>
        <taxon>Basidiomycota</taxon>
        <taxon>Agaricomycotina</taxon>
        <taxon>Agaricomycetes</taxon>
        <taxon>Agaricomycetidae</taxon>
        <taxon>Boletales</taxon>
        <taxon>Boletales incertae sedis</taxon>
        <taxon>Leucogyrophana</taxon>
    </lineage>
</organism>
<dbReference type="PANTHER" id="PTHR34724">
    <property type="entry name" value="OS12G0596101 PROTEIN"/>
    <property type="match status" value="1"/>
</dbReference>
<accession>A0A0C9WAV1</accession>
<dbReference type="PANTHER" id="PTHR34724:SF2">
    <property type="entry name" value="OS12G0596101 PROTEIN"/>
    <property type="match status" value="1"/>
</dbReference>
<protein>
    <submittedName>
        <fullName evidence="1">Uncharacterized protein</fullName>
    </submittedName>
</protein>
<name>A0A0C9WAV1_9AGAM</name>
<dbReference type="AlphaFoldDB" id="A0A0C9WAV1"/>
<dbReference type="Proteomes" id="UP000053820">
    <property type="component" value="Unassembled WGS sequence"/>
</dbReference>
<evidence type="ECO:0000313" key="1">
    <source>
        <dbReference type="EMBL" id="KIJ60402.1"/>
    </source>
</evidence>
<evidence type="ECO:0000313" key="2">
    <source>
        <dbReference type="Proteomes" id="UP000053820"/>
    </source>
</evidence>